<dbReference type="AlphaFoldDB" id="A0A409YIN3"/>
<dbReference type="Pfam" id="PF08190">
    <property type="entry name" value="PIH1"/>
    <property type="match status" value="1"/>
</dbReference>
<reference evidence="4 5" key="1">
    <citation type="journal article" date="2018" name="Evol. Lett.">
        <title>Horizontal gene cluster transfer increased hallucinogenic mushroom diversity.</title>
        <authorList>
            <person name="Reynolds H.T."/>
            <person name="Vijayakumar V."/>
            <person name="Gluck-Thaler E."/>
            <person name="Korotkin H.B."/>
            <person name="Matheny P.B."/>
            <person name="Slot J.C."/>
        </authorList>
    </citation>
    <scope>NUCLEOTIDE SEQUENCE [LARGE SCALE GENOMIC DNA]</scope>
    <source>
        <strain evidence="4 5">2629</strain>
    </source>
</reference>
<comment type="similarity">
    <text evidence="1">Belongs to the PIH1 family.</text>
</comment>
<dbReference type="InterPro" id="IPR012981">
    <property type="entry name" value="PIH1_N"/>
</dbReference>
<dbReference type="Proteomes" id="UP000284842">
    <property type="component" value="Unassembled WGS sequence"/>
</dbReference>
<dbReference type="PANTHER" id="PTHR22997">
    <property type="entry name" value="PIH1 DOMAIN-CONTAINING PROTEIN 1"/>
    <property type="match status" value="1"/>
</dbReference>
<dbReference type="OrthoDB" id="5135119at2759"/>
<evidence type="ECO:0000259" key="3">
    <source>
        <dbReference type="Pfam" id="PF08190"/>
    </source>
</evidence>
<proteinExistence type="inferred from homology"/>
<accession>A0A409YIN3</accession>
<evidence type="ECO:0000313" key="5">
    <source>
        <dbReference type="Proteomes" id="UP000284842"/>
    </source>
</evidence>
<evidence type="ECO:0000313" key="4">
    <source>
        <dbReference type="EMBL" id="PPR02838.1"/>
    </source>
</evidence>
<protein>
    <recommendedName>
        <fullName evidence="3">PIH1 N-terminal domain-containing protein</fullName>
    </recommendedName>
</protein>
<feature type="compositionally biased region" description="Polar residues" evidence="2">
    <location>
        <begin position="223"/>
        <end position="232"/>
    </location>
</feature>
<evidence type="ECO:0000256" key="2">
    <source>
        <dbReference type="SAM" id="MobiDB-lite"/>
    </source>
</evidence>
<dbReference type="EMBL" id="NHTK01001140">
    <property type="protein sequence ID" value="PPR02838.1"/>
    <property type="molecule type" value="Genomic_DNA"/>
</dbReference>
<dbReference type="GO" id="GO:0000492">
    <property type="term" value="P:box C/D snoRNP assembly"/>
    <property type="evidence" value="ECO:0007669"/>
    <property type="project" value="TreeGrafter"/>
</dbReference>
<dbReference type="GO" id="GO:1990904">
    <property type="term" value="C:ribonucleoprotein complex"/>
    <property type="evidence" value="ECO:0007669"/>
    <property type="project" value="TreeGrafter"/>
</dbReference>
<evidence type="ECO:0000256" key="1">
    <source>
        <dbReference type="ARBA" id="ARBA00008511"/>
    </source>
</evidence>
<gene>
    <name evidence="4" type="ORF">CVT24_002235</name>
</gene>
<dbReference type="GO" id="GO:0097255">
    <property type="term" value="C:R2TP complex"/>
    <property type="evidence" value="ECO:0007669"/>
    <property type="project" value="TreeGrafter"/>
</dbReference>
<name>A0A409YIN3_9AGAR</name>
<feature type="compositionally biased region" description="Polar residues" evidence="2">
    <location>
        <begin position="197"/>
        <end position="206"/>
    </location>
</feature>
<dbReference type="PANTHER" id="PTHR22997:SF0">
    <property type="entry name" value="PIH1 DOMAIN-CONTAINING PROTEIN 1"/>
    <property type="match status" value="1"/>
</dbReference>
<keyword evidence="5" id="KW-1185">Reference proteome</keyword>
<feature type="domain" description="PIH1 N-terminal" evidence="3">
    <location>
        <begin position="45"/>
        <end position="167"/>
    </location>
</feature>
<dbReference type="STRING" id="181874.A0A409YIN3"/>
<organism evidence="4 5">
    <name type="scientific">Panaeolus cyanescens</name>
    <dbReference type="NCBI Taxonomy" id="181874"/>
    <lineage>
        <taxon>Eukaryota</taxon>
        <taxon>Fungi</taxon>
        <taxon>Dikarya</taxon>
        <taxon>Basidiomycota</taxon>
        <taxon>Agaricomycotina</taxon>
        <taxon>Agaricomycetes</taxon>
        <taxon>Agaricomycetidae</taxon>
        <taxon>Agaricales</taxon>
        <taxon>Agaricineae</taxon>
        <taxon>Galeropsidaceae</taxon>
        <taxon>Panaeolus</taxon>
    </lineage>
</organism>
<comment type="caution">
    <text evidence="4">The sequence shown here is derived from an EMBL/GenBank/DDBJ whole genome shotgun (WGS) entry which is preliminary data.</text>
</comment>
<dbReference type="GO" id="GO:0005737">
    <property type="term" value="C:cytoplasm"/>
    <property type="evidence" value="ECO:0007669"/>
    <property type="project" value="TreeGrafter"/>
</dbReference>
<dbReference type="GO" id="GO:0006364">
    <property type="term" value="P:rRNA processing"/>
    <property type="evidence" value="ECO:0007669"/>
    <property type="project" value="TreeGrafter"/>
</dbReference>
<sequence>MALNVQLSPKPGFCIKTSTLNAGIILPDKKDTNVLELEPKTTPIPQGMKVFVNIAWDSNVPSPPEASEDAIQRAMKGQDPEWDQASGSPPTGWYVPVVIAGKPSLVFDCVYNVTIKSRTLRDPEFKVFLVELALQRIESQSGLLLSRTIGTPNILCKGKLTPRTVTIPKSLFTNPSEIPNQKGKQKEVSHFDIGASPTPQTPNTAKKSLIEVLPEKNPADQFPANTASSTANGKEKEKDAALPKLRGILKKGGPSASSLPSTNPPPQPVDPDRPLQWTWAKEDSTGKLRIDVAVPGLVNFPFTLASSVDLFSTTQHRQTPTLAQESTLDIAPRSILLKIPNHKTLNVDLALSDAEITARIATTYKSALSKDPTSATLQDQKSEETSSTLQLKRQRDFDVDAADAEWKIGSGILRLWV</sequence>
<dbReference type="InterPro" id="IPR050734">
    <property type="entry name" value="PIH1/Kintoun_subfamily"/>
</dbReference>
<feature type="region of interest" description="Disordered" evidence="2">
    <location>
        <begin position="61"/>
        <end position="87"/>
    </location>
</feature>
<dbReference type="InParanoid" id="A0A409YIN3"/>
<feature type="region of interest" description="Disordered" evidence="2">
    <location>
        <begin position="171"/>
        <end position="271"/>
    </location>
</feature>